<evidence type="ECO:0000256" key="5">
    <source>
        <dbReference type="ARBA" id="ARBA00040876"/>
    </source>
</evidence>
<feature type="region of interest" description="Disordered" evidence="7">
    <location>
        <begin position="84"/>
        <end position="161"/>
    </location>
</feature>
<dbReference type="Gene3D" id="2.130.10.10">
    <property type="entry name" value="YVTN repeat-like/Quinoprotein amine dehydrogenase"/>
    <property type="match status" value="1"/>
</dbReference>
<evidence type="ECO:0000256" key="7">
    <source>
        <dbReference type="SAM" id="MobiDB-lite"/>
    </source>
</evidence>
<feature type="compositionally biased region" description="Polar residues" evidence="7">
    <location>
        <begin position="120"/>
        <end position="132"/>
    </location>
</feature>
<dbReference type="VEuPathDB" id="VectorBase:LOC119161913"/>
<feature type="compositionally biased region" description="Polar residues" evidence="7">
    <location>
        <begin position="145"/>
        <end position="156"/>
    </location>
</feature>
<name>A0A9J6EST2_RHIMP</name>
<evidence type="ECO:0000313" key="9">
    <source>
        <dbReference type="EMBL" id="KAH8037237.1"/>
    </source>
</evidence>
<dbReference type="InterPro" id="IPR019775">
    <property type="entry name" value="WD40_repeat_CS"/>
</dbReference>
<keyword evidence="10" id="KW-1185">Reference proteome</keyword>
<keyword evidence="2 6" id="KW-0853">WD repeat</keyword>
<feature type="region of interest" description="Disordered" evidence="7">
    <location>
        <begin position="1"/>
        <end position="63"/>
    </location>
</feature>
<organism evidence="9 10">
    <name type="scientific">Rhipicephalus microplus</name>
    <name type="common">Cattle tick</name>
    <name type="synonym">Boophilus microplus</name>
    <dbReference type="NCBI Taxonomy" id="6941"/>
    <lineage>
        <taxon>Eukaryota</taxon>
        <taxon>Metazoa</taxon>
        <taxon>Ecdysozoa</taxon>
        <taxon>Arthropoda</taxon>
        <taxon>Chelicerata</taxon>
        <taxon>Arachnida</taxon>
        <taxon>Acari</taxon>
        <taxon>Parasitiformes</taxon>
        <taxon>Ixodida</taxon>
        <taxon>Ixodoidea</taxon>
        <taxon>Ixodidae</taxon>
        <taxon>Rhipicephalinae</taxon>
        <taxon>Rhipicephalus</taxon>
        <taxon>Boophilus</taxon>
    </lineage>
</organism>
<feature type="compositionally biased region" description="Basic and acidic residues" evidence="7">
    <location>
        <begin position="133"/>
        <end position="144"/>
    </location>
</feature>
<dbReference type="InterPro" id="IPR020472">
    <property type="entry name" value="WD40_PAC1"/>
</dbReference>
<dbReference type="Proteomes" id="UP000821866">
    <property type="component" value="Chromosome 10"/>
</dbReference>
<dbReference type="SUPFAM" id="SSF52266">
    <property type="entry name" value="SGNH hydrolase"/>
    <property type="match status" value="1"/>
</dbReference>
<dbReference type="PROSITE" id="PS50082">
    <property type="entry name" value="WD_REPEATS_2"/>
    <property type="match status" value="3"/>
</dbReference>
<evidence type="ECO:0000313" key="10">
    <source>
        <dbReference type="Proteomes" id="UP000821866"/>
    </source>
</evidence>
<dbReference type="PRINTS" id="PR00320">
    <property type="entry name" value="GPROTEINBRPT"/>
</dbReference>
<dbReference type="EMBL" id="JABSTU010000002">
    <property type="protein sequence ID" value="KAH8037237.1"/>
    <property type="molecule type" value="Genomic_DNA"/>
</dbReference>
<dbReference type="PROSITE" id="PS50294">
    <property type="entry name" value="WD_REPEATS_REGION"/>
    <property type="match status" value="3"/>
</dbReference>
<protein>
    <recommendedName>
        <fullName evidence="5">Glutamate-rich WD repeat-containing protein 1</fullName>
    </recommendedName>
</protein>
<feature type="repeat" description="WD" evidence="6">
    <location>
        <begin position="529"/>
        <end position="563"/>
    </location>
</feature>
<dbReference type="Pfam" id="PF00400">
    <property type="entry name" value="WD40"/>
    <property type="match status" value="3"/>
</dbReference>
<dbReference type="PANTHER" id="PTHR45903">
    <property type="entry name" value="GLUTAMATE-RICH WD REPEAT-CONTAINING PROTEIN 1"/>
    <property type="match status" value="1"/>
</dbReference>
<proteinExistence type="predicted"/>
<dbReference type="AlphaFoldDB" id="A0A9J6EST2"/>
<feature type="compositionally biased region" description="Acidic residues" evidence="7">
    <location>
        <begin position="306"/>
        <end position="319"/>
    </location>
</feature>
<dbReference type="Pfam" id="PF12265">
    <property type="entry name" value="CAF1C_H4-bd"/>
    <property type="match status" value="1"/>
</dbReference>
<evidence type="ECO:0000256" key="4">
    <source>
        <dbReference type="ARBA" id="ARBA00023242"/>
    </source>
</evidence>
<dbReference type="SMART" id="SM00320">
    <property type="entry name" value="WD40"/>
    <property type="match status" value="6"/>
</dbReference>
<evidence type="ECO:0000256" key="1">
    <source>
        <dbReference type="ARBA" id="ARBA00004123"/>
    </source>
</evidence>
<dbReference type="InterPro" id="IPR015943">
    <property type="entry name" value="WD40/YVTN_repeat-like_dom_sf"/>
</dbReference>
<keyword evidence="4" id="KW-0539">Nucleus</keyword>
<feature type="domain" description="Histone-binding protein RBBP4-like N-terminal" evidence="8">
    <location>
        <begin position="246"/>
        <end position="295"/>
    </location>
</feature>
<reference evidence="9" key="1">
    <citation type="journal article" date="2020" name="Cell">
        <title>Large-Scale Comparative Analyses of Tick Genomes Elucidate Their Genetic Diversity and Vector Capacities.</title>
        <authorList>
            <consortium name="Tick Genome and Microbiome Consortium (TIGMIC)"/>
            <person name="Jia N."/>
            <person name="Wang J."/>
            <person name="Shi W."/>
            <person name="Du L."/>
            <person name="Sun Y."/>
            <person name="Zhan W."/>
            <person name="Jiang J.F."/>
            <person name="Wang Q."/>
            <person name="Zhang B."/>
            <person name="Ji P."/>
            <person name="Bell-Sakyi L."/>
            <person name="Cui X.M."/>
            <person name="Yuan T.T."/>
            <person name="Jiang B.G."/>
            <person name="Yang W.F."/>
            <person name="Lam T.T."/>
            <person name="Chang Q.C."/>
            <person name="Ding S.J."/>
            <person name="Wang X.J."/>
            <person name="Zhu J.G."/>
            <person name="Ruan X.D."/>
            <person name="Zhao L."/>
            <person name="Wei J.T."/>
            <person name="Ye R.Z."/>
            <person name="Que T.C."/>
            <person name="Du C.H."/>
            <person name="Zhou Y.H."/>
            <person name="Cheng J.X."/>
            <person name="Dai P.F."/>
            <person name="Guo W.B."/>
            <person name="Han X.H."/>
            <person name="Huang E.J."/>
            <person name="Li L.F."/>
            <person name="Wei W."/>
            <person name="Gao Y.C."/>
            <person name="Liu J.Z."/>
            <person name="Shao H.Z."/>
            <person name="Wang X."/>
            <person name="Wang C.C."/>
            <person name="Yang T.C."/>
            <person name="Huo Q.B."/>
            <person name="Li W."/>
            <person name="Chen H.Y."/>
            <person name="Chen S.E."/>
            <person name="Zhou L.G."/>
            <person name="Ni X.B."/>
            <person name="Tian J.H."/>
            <person name="Sheng Y."/>
            <person name="Liu T."/>
            <person name="Pan Y.S."/>
            <person name="Xia L.Y."/>
            <person name="Li J."/>
            <person name="Zhao F."/>
            <person name="Cao W.C."/>
        </authorList>
    </citation>
    <scope>NUCLEOTIDE SEQUENCE</scope>
    <source>
        <strain evidence="9">Rmic-2018</strain>
    </source>
</reference>
<dbReference type="PROSITE" id="PS00678">
    <property type="entry name" value="WD_REPEATS_1"/>
    <property type="match status" value="2"/>
</dbReference>
<keyword evidence="3" id="KW-0677">Repeat</keyword>
<comment type="caution">
    <text evidence="9">The sequence shown here is derived from an EMBL/GenBank/DDBJ whole genome shotgun (WGS) entry which is preliminary data.</text>
</comment>
<feature type="repeat" description="WD" evidence="6">
    <location>
        <begin position="437"/>
        <end position="472"/>
    </location>
</feature>
<evidence type="ECO:0000259" key="8">
    <source>
        <dbReference type="Pfam" id="PF12265"/>
    </source>
</evidence>
<feature type="compositionally biased region" description="Acidic residues" evidence="7">
    <location>
        <begin position="13"/>
        <end position="30"/>
    </location>
</feature>
<accession>A0A9J6EST2</accession>
<gene>
    <name evidence="9" type="ORF">HPB51_009680</name>
</gene>
<dbReference type="VEuPathDB" id="VectorBase:LOC119179823"/>
<dbReference type="SUPFAM" id="SSF50978">
    <property type="entry name" value="WD40 repeat-like"/>
    <property type="match status" value="1"/>
</dbReference>
<dbReference type="InterPro" id="IPR001680">
    <property type="entry name" value="WD40_rpt"/>
</dbReference>
<comment type="subcellular location">
    <subcellularLocation>
        <location evidence="1">Nucleus</location>
    </subcellularLocation>
</comment>
<sequence>MADEAGDAPNSDSDFEDMEDGDVEDDDDMSDGGNVGAPGAGAAERRVYVPGTTTSNEDGEELECDQSAYVVYHQATTALRYKRCETEGVGSGEGDRREGTGEKGGQGAAVSGHSTEVPRTYSSVAQQSSSRAETQDRRQREKQVKQTGAPSQTGSQRLERRRVLVVGDSNVARVRDGVFKTMKEDGRVRVEAQSGKSMVDPLAKAQEVVENSIEGENLVIIHAGLNDVLKGKDQNLQRKLEDGMFAPCLSFDIIKDGLGDDRADRFPLTCYLTSGTQAERSHLNHLMVMKMSNLSRNREASQKDAGDDEDSSDSDDEDSKPELETALIPHNGCVNRVRVAKVGDKTLAASWSENRRVYLWDLARPLHVLDHPSAMSSYVRNHEAPKPIFNFGGHLAEGYAVDWSPTKPGVLATGDCLKSIHLWKPQEGSWHVDQRPYTAHTASVEDIQWSPNEATVMASCSVDKSIRVWDVRAAPHKACMLTAADAHEADVNVISWNRKEPFLLSGGDDGAIKVWDLRTFQGGRPVATFKHHLAPITSVEWHPTDSTVFCASGSDDQLTLWDLAVERDRDAEGAAGDEENEDEALQGLPPQLLFIHQGQKDIKEAHWHPQMPGLILSTAQNGFNVFRTISV</sequence>
<evidence type="ECO:0000256" key="6">
    <source>
        <dbReference type="PROSITE-ProRule" id="PRU00221"/>
    </source>
</evidence>
<feature type="compositionally biased region" description="Basic and acidic residues" evidence="7">
    <location>
        <begin position="296"/>
        <end position="305"/>
    </location>
</feature>
<evidence type="ECO:0000256" key="2">
    <source>
        <dbReference type="ARBA" id="ARBA00022574"/>
    </source>
</evidence>
<dbReference type="GO" id="GO:0005730">
    <property type="term" value="C:nucleolus"/>
    <property type="evidence" value="ECO:0007669"/>
    <property type="project" value="TreeGrafter"/>
</dbReference>
<dbReference type="InterPro" id="IPR022052">
    <property type="entry name" value="Histone-bd_RBBP4-like_N"/>
</dbReference>
<feature type="repeat" description="WD" evidence="6">
    <location>
        <begin position="484"/>
        <end position="519"/>
    </location>
</feature>
<dbReference type="InterPro" id="IPR051972">
    <property type="entry name" value="Glutamate-rich_WD_repeat"/>
</dbReference>
<reference evidence="9" key="2">
    <citation type="submission" date="2021-09" db="EMBL/GenBank/DDBJ databases">
        <authorList>
            <person name="Jia N."/>
            <person name="Wang J."/>
            <person name="Shi W."/>
            <person name="Du L."/>
            <person name="Sun Y."/>
            <person name="Zhan W."/>
            <person name="Jiang J."/>
            <person name="Wang Q."/>
            <person name="Zhang B."/>
            <person name="Ji P."/>
            <person name="Sakyi L.B."/>
            <person name="Cui X."/>
            <person name="Yuan T."/>
            <person name="Jiang B."/>
            <person name="Yang W."/>
            <person name="Lam T.T.-Y."/>
            <person name="Chang Q."/>
            <person name="Ding S."/>
            <person name="Wang X."/>
            <person name="Zhu J."/>
            <person name="Ruan X."/>
            <person name="Zhao L."/>
            <person name="Wei J."/>
            <person name="Que T."/>
            <person name="Du C."/>
            <person name="Cheng J."/>
            <person name="Dai P."/>
            <person name="Han X."/>
            <person name="Huang E."/>
            <person name="Gao Y."/>
            <person name="Liu J."/>
            <person name="Shao H."/>
            <person name="Ye R."/>
            <person name="Li L."/>
            <person name="Wei W."/>
            <person name="Wang X."/>
            <person name="Wang C."/>
            <person name="Huo Q."/>
            <person name="Li W."/>
            <person name="Guo W."/>
            <person name="Chen H."/>
            <person name="Chen S."/>
            <person name="Zhou L."/>
            <person name="Zhou L."/>
            <person name="Ni X."/>
            <person name="Tian J."/>
            <person name="Zhou Y."/>
            <person name="Sheng Y."/>
            <person name="Liu T."/>
            <person name="Pan Y."/>
            <person name="Xia L."/>
            <person name="Li J."/>
            <person name="Zhao F."/>
            <person name="Cao W."/>
        </authorList>
    </citation>
    <scope>NUCLEOTIDE SEQUENCE</scope>
    <source>
        <strain evidence="9">Rmic-2018</strain>
        <tissue evidence="9">Larvae</tissue>
    </source>
</reference>
<dbReference type="GO" id="GO:0042254">
    <property type="term" value="P:ribosome biogenesis"/>
    <property type="evidence" value="ECO:0007669"/>
    <property type="project" value="TreeGrafter"/>
</dbReference>
<feature type="region of interest" description="Disordered" evidence="7">
    <location>
        <begin position="296"/>
        <end position="327"/>
    </location>
</feature>
<dbReference type="PANTHER" id="PTHR45903:SF1">
    <property type="entry name" value="GLUTAMATE-RICH WD REPEAT-CONTAINING PROTEIN 1"/>
    <property type="match status" value="1"/>
</dbReference>
<evidence type="ECO:0000256" key="3">
    <source>
        <dbReference type="ARBA" id="ARBA00022737"/>
    </source>
</evidence>
<dbReference type="InterPro" id="IPR036322">
    <property type="entry name" value="WD40_repeat_dom_sf"/>
</dbReference>